<evidence type="ECO:0000313" key="2">
    <source>
        <dbReference type="EMBL" id="KAK9913670.1"/>
    </source>
</evidence>
<proteinExistence type="predicted"/>
<organism evidence="2 3">
    <name type="scientific">Rubus argutus</name>
    <name type="common">Southern blackberry</name>
    <dbReference type="NCBI Taxonomy" id="59490"/>
    <lineage>
        <taxon>Eukaryota</taxon>
        <taxon>Viridiplantae</taxon>
        <taxon>Streptophyta</taxon>
        <taxon>Embryophyta</taxon>
        <taxon>Tracheophyta</taxon>
        <taxon>Spermatophyta</taxon>
        <taxon>Magnoliopsida</taxon>
        <taxon>eudicotyledons</taxon>
        <taxon>Gunneridae</taxon>
        <taxon>Pentapetalae</taxon>
        <taxon>rosids</taxon>
        <taxon>fabids</taxon>
        <taxon>Rosales</taxon>
        <taxon>Rosaceae</taxon>
        <taxon>Rosoideae</taxon>
        <taxon>Rosoideae incertae sedis</taxon>
        <taxon>Rubus</taxon>
    </lineage>
</organism>
<protein>
    <recommendedName>
        <fullName evidence="1">F-box associated beta-propeller type 1 domain-containing protein</fullName>
    </recommendedName>
</protein>
<feature type="domain" description="F-box associated beta-propeller type 1" evidence="1">
    <location>
        <begin position="104"/>
        <end position="332"/>
    </location>
</feature>
<name>A0AAW1W0M2_RUBAR</name>
<comment type="caution">
    <text evidence="2">The sequence shown here is derived from an EMBL/GenBank/DDBJ whole genome shotgun (WGS) entry which is preliminary data.</text>
</comment>
<gene>
    <name evidence="2" type="ORF">M0R45_037480</name>
</gene>
<keyword evidence="3" id="KW-1185">Reference proteome</keyword>
<dbReference type="PANTHER" id="PTHR31672:SF13">
    <property type="entry name" value="F-BOX PROTEIN CPR30-LIKE"/>
    <property type="match status" value="1"/>
</dbReference>
<evidence type="ECO:0000313" key="3">
    <source>
        <dbReference type="Proteomes" id="UP001457282"/>
    </source>
</evidence>
<dbReference type="InterPro" id="IPR006527">
    <property type="entry name" value="F-box-assoc_dom_typ1"/>
</dbReference>
<dbReference type="SUPFAM" id="SSF81383">
    <property type="entry name" value="F-box domain"/>
    <property type="match status" value="1"/>
</dbReference>
<dbReference type="AlphaFoldDB" id="A0AAW1W0M2"/>
<dbReference type="InterPro" id="IPR017451">
    <property type="entry name" value="F-box-assoc_interact_dom"/>
</dbReference>
<dbReference type="Proteomes" id="UP001457282">
    <property type="component" value="Unassembled WGS sequence"/>
</dbReference>
<evidence type="ECO:0000259" key="1">
    <source>
        <dbReference type="Pfam" id="PF07734"/>
    </source>
</evidence>
<dbReference type="EMBL" id="JBEDUW010000007">
    <property type="protein sequence ID" value="KAK9913670.1"/>
    <property type="molecule type" value="Genomic_DNA"/>
</dbReference>
<reference evidence="2 3" key="1">
    <citation type="journal article" date="2023" name="G3 (Bethesda)">
        <title>A chromosome-length genome assembly and annotation of blackberry (Rubus argutus, cv. 'Hillquist').</title>
        <authorList>
            <person name="Bruna T."/>
            <person name="Aryal R."/>
            <person name="Dudchenko O."/>
            <person name="Sargent D.J."/>
            <person name="Mead D."/>
            <person name="Buti M."/>
            <person name="Cavallini A."/>
            <person name="Hytonen T."/>
            <person name="Andres J."/>
            <person name="Pham M."/>
            <person name="Weisz D."/>
            <person name="Mascagni F."/>
            <person name="Usai G."/>
            <person name="Natali L."/>
            <person name="Bassil N."/>
            <person name="Fernandez G.E."/>
            <person name="Lomsadze A."/>
            <person name="Armour M."/>
            <person name="Olukolu B."/>
            <person name="Poorten T."/>
            <person name="Britton C."/>
            <person name="Davik J."/>
            <person name="Ashrafi H."/>
            <person name="Aiden E.L."/>
            <person name="Borodovsky M."/>
            <person name="Worthington M."/>
        </authorList>
    </citation>
    <scope>NUCLEOTIDE SEQUENCE [LARGE SCALE GENOMIC DNA]</scope>
    <source>
        <strain evidence="2">PI 553951</strain>
    </source>
</reference>
<dbReference type="InterPro" id="IPR050796">
    <property type="entry name" value="SCF_F-box_component"/>
</dbReference>
<sequence>MTNSPKTQQTEDGHLLPCDIIATALLTLPFESNIQFSRVSKWWHGFICGPDFSKMYFKLASEQNAICQRLLINTGLKFQTLDVLETPLLSRVRNLTFPFKQGKQDGVRLLGSCNGLVVVGRSSNQGYRDLSLWNPSTRFFLKLPDDPVFGTKPKMAREISSEYYGFGYVSSVDDYKFVFVHHMIASTGSLAKFAFLYSVRDNSWKSIEMPPRGCYLRHNLGALLNETLHWVSRDINHPTITAFDLATEQFRQLPMPVLNNYTIAKQMGVLVLLGECLCVWCSNPVSDDIEFWVMREYNVRESWTLLYKFNVANFLGLSNVPSRVVNWKPVWVTESGTVVFKEINKRELIRIEFHKEEKPICSGRYKLEEVPEGSWSFDAIQYDQTLISVAN</sequence>
<dbReference type="Pfam" id="PF07734">
    <property type="entry name" value="FBA_1"/>
    <property type="match status" value="1"/>
</dbReference>
<dbReference type="PANTHER" id="PTHR31672">
    <property type="entry name" value="BNACNNG10540D PROTEIN"/>
    <property type="match status" value="1"/>
</dbReference>
<dbReference type="NCBIfam" id="TIGR01640">
    <property type="entry name" value="F_box_assoc_1"/>
    <property type="match status" value="1"/>
</dbReference>
<dbReference type="InterPro" id="IPR036047">
    <property type="entry name" value="F-box-like_dom_sf"/>
</dbReference>
<dbReference type="SUPFAM" id="SSF50965">
    <property type="entry name" value="Galactose oxidase, central domain"/>
    <property type="match status" value="1"/>
</dbReference>
<accession>A0AAW1W0M2</accession>
<dbReference type="InterPro" id="IPR011043">
    <property type="entry name" value="Gal_Oxase/kelch_b-propeller"/>
</dbReference>